<dbReference type="Proteomes" id="UP000186513">
    <property type="component" value="Unassembled WGS sequence"/>
</dbReference>
<evidence type="ECO:0000259" key="2">
    <source>
        <dbReference type="Pfam" id="PF04773"/>
    </source>
</evidence>
<evidence type="ECO:0000313" key="3">
    <source>
        <dbReference type="EMBL" id="SFZ73527.1"/>
    </source>
</evidence>
<dbReference type="RefSeq" id="WP_072427420.1">
    <property type="nucleotide sequence ID" value="NZ_FPKR01000003.1"/>
</dbReference>
<dbReference type="InterPro" id="IPR006860">
    <property type="entry name" value="FecR"/>
</dbReference>
<gene>
    <name evidence="3" type="ORF">SAMN02745887_00875</name>
</gene>
<feature type="chain" id="PRO_5009678431" evidence="1">
    <location>
        <begin position="21"/>
        <end position="264"/>
    </location>
</feature>
<protein>
    <submittedName>
        <fullName evidence="3">FecR family protein</fullName>
    </submittedName>
</protein>
<dbReference type="Pfam" id="PF04773">
    <property type="entry name" value="FecR"/>
    <property type="match status" value="1"/>
</dbReference>
<dbReference type="PANTHER" id="PTHR38731:SF1">
    <property type="entry name" value="FECR PROTEIN DOMAIN-CONTAINING PROTEIN"/>
    <property type="match status" value="1"/>
</dbReference>
<dbReference type="PANTHER" id="PTHR38731">
    <property type="entry name" value="LIPL45-RELATED LIPOPROTEIN-RELATED"/>
    <property type="match status" value="1"/>
</dbReference>
<evidence type="ECO:0000256" key="1">
    <source>
        <dbReference type="SAM" id="SignalP"/>
    </source>
</evidence>
<dbReference type="STRING" id="1121279.SAMN02745887_00875"/>
<name>A0A1K2H9Q5_9NEIS</name>
<dbReference type="OrthoDB" id="369729at2"/>
<proteinExistence type="predicted"/>
<organism evidence="3 4">
    <name type="scientific">Chitinimonas taiwanensis DSM 18899</name>
    <dbReference type="NCBI Taxonomy" id="1121279"/>
    <lineage>
        <taxon>Bacteria</taxon>
        <taxon>Pseudomonadati</taxon>
        <taxon>Pseudomonadota</taxon>
        <taxon>Betaproteobacteria</taxon>
        <taxon>Neisseriales</taxon>
        <taxon>Chitinibacteraceae</taxon>
        <taxon>Chitinimonas</taxon>
    </lineage>
</organism>
<keyword evidence="4" id="KW-1185">Reference proteome</keyword>
<reference evidence="3 4" key="1">
    <citation type="submission" date="2016-11" db="EMBL/GenBank/DDBJ databases">
        <authorList>
            <person name="Jaros S."/>
            <person name="Januszkiewicz K."/>
            <person name="Wedrychowicz H."/>
        </authorList>
    </citation>
    <scope>NUCLEOTIDE SEQUENCE [LARGE SCALE GENOMIC DNA]</scope>
    <source>
        <strain evidence="3 4">DSM 18899</strain>
    </source>
</reference>
<accession>A0A1K2H9Q5</accession>
<evidence type="ECO:0000313" key="4">
    <source>
        <dbReference type="Proteomes" id="UP000186513"/>
    </source>
</evidence>
<sequence>MLVRLAHALLALGLCVNALAAANVTTARGQVNVTLPDGSIRLLESGARVESGSKIVTGANGFALLRFDDGQLIALEKDTDFRIEQYRYNRAEPGAGSAFFSMLRGSLRAITGLIGQSNKAAFRLNTPTATIGIRGSDWMAALLQNNLYTGVNSGGIGISNAAGSLGLSAGQYSATLGTNASQLVSFSQLPAGVFGSLPQLSLAAASSTAGSAASGASTASGAGIAGVSTGTIAVGVGIAGVVAITSSNDDATNNHATPSHHGVQ</sequence>
<feature type="domain" description="FecR protein" evidence="2">
    <location>
        <begin position="54"/>
        <end position="154"/>
    </location>
</feature>
<dbReference type="EMBL" id="FPKR01000003">
    <property type="protein sequence ID" value="SFZ73527.1"/>
    <property type="molecule type" value="Genomic_DNA"/>
</dbReference>
<feature type="signal peptide" evidence="1">
    <location>
        <begin position="1"/>
        <end position="20"/>
    </location>
</feature>
<dbReference type="AlphaFoldDB" id="A0A1K2H9Q5"/>
<keyword evidence="1" id="KW-0732">Signal</keyword>